<dbReference type="EMBL" id="FLRA01000023">
    <property type="protein sequence ID" value="SBT18736.1"/>
    <property type="molecule type" value="Genomic_DNA"/>
</dbReference>
<evidence type="ECO:0000256" key="5">
    <source>
        <dbReference type="ARBA" id="ARBA00022833"/>
    </source>
</evidence>
<dbReference type="GO" id="GO:0004222">
    <property type="term" value="F:metalloendopeptidase activity"/>
    <property type="evidence" value="ECO:0007669"/>
    <property type="project" value="InterPro"/>
</dbReference>
<evidence type="ECO:0000313" key="9">
    <source>
        <dbReference type="EMBL" id="SBT18736.1"/>
    </source>
</evidence>
<proteinExistence type="predicted"/>
<dbReference type="OrthoDB" id="9810445at2"/>
<dbReference type="InterPro" id="IPR001915">
    <property type="entry name" value="Peptidase_M48"/>
</dbReference>
<dbReference type="AlphaFoldDB" id="A0A1C3JUG8"/>
<dbReference type="GO" id="GO:0016020">
    <property type="term" value="C:membrane"/>
    <property type="evidence" value="ECO:0007669"/>
    <property type="project" value="TreeGrafter"/>
</dbReference>
<evidence type="ECO:0000259" key="8">
    <source>
        <dbReference type="Pfam" id="PF01435"/>
    </source>
</evidence>
<evidence type="ECO:0000256" key="1">
    <source>
        <dbReference type="ARBA" id="ARBA00001947"/>
    </source>
</evidence>
<dbReference type="GO" id="GO:0046872">
    <property type="term" value="F:metal ion binding"/>
    <property type="evidence" value="ECO:0007669"/>
    <property type="project" value="UniProtKB-KW"/>
</dbReference>
<evidence type="ECO:0000256" key="3">
    <source>
        <dbReference type="ARBA" id="ARBA00022723"/>
    </source>
</evidence>
<keyword evidence="4" id="KW-0378">Hydrolase</keyword>
<evidence type="ECO:0000256" key="6">
    <source>
        <dbReference type="ARBA" id="ARBA00023049"/>
    </source>
</evidence>
<evidence type="ECO:0000313" key="10">
    <source>
        <dbReference type="EMBL" id="SBT21691.1"/>
    </source>
</evidence>
<reference evidence="10 11" key="2">
    <citation type="submission" date="2016-06" db="EMBL/GenBank/DDBJ databases">
        <authorList>
            <person name="Rodrigo-Torres L."/>
            <person name="Arahal D.R."/>
        </authorList>
    </citation>
    <scope>NUCLEOTIDE SEQUENCE [LARGE SCALE GENOMIC DNA]</scope>
    <source>
        <strain evidence="10 11">CECT 5116</strain>
    </source>
</reference>
<dbReference type="PANTHER" id="PTHR22726">
    <property type="entry name" value="METALLOENDOPEPTIDASE OMA1"/>
    <property type="match status" value="1"/>
</dbReference>
<evidence type="ECO:0000313" key="11">
    <source>
        <dbReference type="Proteomes" id="UP000092840"/>
    </source>
</evidence>
<keyword evidence="6" id="KW-0482">Metalloprotease</keyword>
<evidence type="ECO:0000256" key="4">
    <source>
        <dbReference type="ARBA" id="ARBA00022801"/>
    </source>
</evidence>
<dbReference type="PANTHER" id="PTHR22726:SF1">
    <property type="entry name" value="METALLOENDOPEPTIDASE OMA1, MITOCHONDRIAL"/>
    <property type="match status" value="1"/>
</dbReference>
<name>A0A1C3JUG8_9GAMM</name>
<keyword evidence="11" id="KW-1185">Reference proteome</keyword>
<dbReference type="Gene3D" id="3.30.2010.10">
    <property type="entry name" value="Metalloproteases ('zincins'), catalytic domain"/>
    <property type="match status" value="1"/>
</dbReference>
<gene>
    <name evidence="9" type="primary">yfgC_2</name>
    <name evidence="9" type="ORF">MGA5115_02885</name>
    <name evidence="10" type="ORF">MGA5116_02289</name>
</gene>
<feature type="signal peptide" evidence="7">
    <location>
        <begin position="1"/>
        <end position="26"/>
    </location>
</feature>
<evidence type="ECO:0000313" key="12">
    <source>
        <dbReference type="Proteomes" id="UP000092871"/>
    </source>
</evidence>
<protein>
    <submittedName>
        <fullName evidence="9">TPR repeat-containing protein YfgC</fullName>
    </submittedName>
</protein>
<evidence type="ECO:0000256" key="2">
    <source>
        <dbReference type="ARBA" id="ARBA00022670"/>
    </source>
</evidence>
<dbReference type="RefSeq" id="WP_067037755.1">
    <property type="nucleotide sequence ID" value="NZ_FLRA01000023.1"/>
</dbReference>
<keyword evidence="5" id="KW-0862">Zinc</keyword>
<keyword evidence="3" id="KW-0479">Metal-binding</keyword>
<dbReference type="Proteomes" id="UP000092871">
    <property type="component" value="Unassembled WGS sequence"/>
</dbReference>
<dbReference type="GO" id="GO:0051603">
    <property type="term" value="P:proteolysis involved in protein catabolic process"/>
    <property type="evidence" value="ECO:0007669"/>
    <property type="project" value="TreeGrafter"/>
</dbReference>
<feature type="domain" description="Peptidase M48" evidence="8">
    <location>
        <begin position="72"/>
        <end position="252"/>
    </location>
</feature>
<sequence>MRHFFLQISKLLISISITISAHHALASSLDLPDLARYDNERSLSNPSYVLGQYWFRKINGSRGLIEFPPAYNYLRQAIADLVPNTGLNDKTIELALLNSRQMNAFVIPGSHLFIYSDILRLINNENMFMGLLAHEISHLELHHYQRSLENQRNEQAKSLLLLLAGAAAATAGDSETTSALWLGGLANQQENMLRYSRSHEQEADRRGRELLQQSGLPTSGMNDLLAGLMKESMGSNRIEFLSTHPLPQSRLSDSLTGEDQQSILFQPSSPSFQFFRATLLAYRAALESTGYQSFLRRNINADDEYYYALTLTQLLLHYNESALENLRRIKSRNEFTDYLKVVIYLTVDKKEEAQSIVHNRLSFAPEDLTFQYLAGQLDRDLSYLQASDSQLNYQNRMVYRHNIAVAQQQNDSPYALFNHALLEFQYGKELPAMNLINRSIRQSSGTKKQQMETVKLHLERILEAQKREGLD</sequence>
<dbReference type="InterPro" id="IPR051156">
    <property type="entry name" value="Mito/Outer_Membr_Metalloprot"/>
</dbReference>
<keyword evidence="7" id="KW-0732">Signal</keyword>
<feature type="chain" id="PRO_5008677075" evidence="7">
    <location>
        <begin position="27"/>
        <end position="471"/>
    </location>
</feature>
<dbReference type="Proteomes" id="UP000092840">
    <property type="component" value="Unassembled WGS sequence"/>
</dbReference>
<organism evidence="9 12">
    <name type="scientific">Marinomonas gallaica</name>
    <dbReference type="NCBI Taxonomy" id="1806667"/>
    <lineage>
        <taxon>Bacteria</taxon>
        <taxon>Pseudomonadati</taxon>
        <taxon>Pseudomonadota</taxon>
        <taxon>Gammaproteobacteria</taxon>
        <taxon>Oceanospirillales</taxon>
        <taxon>Oceanospirillaceae</taxon>
        <taxon>Marinomonas</taxon>
    </lineage>
</organism>
<evidence type="ECO:0000256" key="7">
    <source>
        <dbReference type="SAM" id="SignalP"/>
    </source>
</evidence>
<comment type="cofactor">
    <cofactor evidence="1">
        <name>Zn(2+)</name>
        <dbReference type="ChEBI" id="CHEBI:29105"/>
    </cofactor>
</comment>
<reference evidence="9 12" key="1">
    <citation type="submission" date="2016-06" db="EMBL/GenBank/DDBJ databases">
        <authorList>
            <person name="Kjaerup R.B."/>
            <person name="Dalgaard T.S."/>
            <person name="Juul-Madsen H.R."/>
        </authorList>
    </citation>
    <scope>NUCLEOTIDE SEQUENCE [LARGE SCALE GENOMIC DNA]</scope>
    <source>
        <strain evidence="9 12">CECT 5115</strain>
    </source>
</reference>
<dbReference type="EMBL" id="FLRB01000013">
    <property type="protein sequence ID" value="SBT21691.1"/>
    <property type="molecule type" value="Genomic_DNA"/>
</dbReference>
<dbReference type="Pfam" id="PF01435">
    <property type="entry name" value="Peptidase_M48"/>
    <property type="match status" value="1"/>
</dbReference>
<accession>A0A1C3JUG8</accession>
<keyword evidence="2" id="KW-0645">Protease</keyword>
<dbReference type="CDD" id="cd07324">
    <property type="entry name" value="M48C_Oma1-like"/>
    <property type="match status" value="1"/>
</dbReference>